<evidence type="ECO:0000313" key="9">
    <source>
        <dbReference type="EMBL" id="CVI63629.1"/>
    </source>
</evidence>
<comment type="catalytic activity">
    <reaction evidence="7 8">
        <text>(R)-pantoate + beta-alanine + ATP = (R)-pantothenate + AMP + diphosphate + H(+)</text>
        <dbReference type="Rhea" id="RHEA:10912"/>
        <dbReference type="ChEBI" id="CHEBI:15378"/>
        <dbReference type="ChEBI" id="CHEBI:15980"/>
        <dbReference type="ChEBI" id="CHEBI:29032"/>
        <dbReference type="ChEBI" id="CHEBI:30616"/>
        <dbReference type="ChEBI" id="CHEBI:33019"/>
        <dbReference type="ChEBI" id="CHEBI:57966"/>
        <dbReference type="ChEBI" id="CHEBI:456215"/>
        <dbReference type="EC" id="6.3.2.1"/>
    </reaction>
</comment>
<dbReference type="Proteomes" id="UP000192140">
    <property type="component" value="Unassembled WGS sequence"/>
</dbReference>
<dbReference type="GO" id="GO:0015940">
    <property type="term" value="P:pantothenate biosynthetic process"/>
    <property type="evidence" value="ECO:0007669"/>
    <property type="project" value="UniProtKB-UniRule"/>
</dbReference>
<comment type="subunit">
    <text evidence="8">Homodimer.</text>
</comment>
<dbReference type="Pfam" id="PF02569">
    <property type="entry name" value="Pantoate_ligase"/>
    <property type="match status" value="1"/>
</dbReference>
<keyword evidence="10" id="KW-1185">Reference proteome</keyword>
<proteinExistence type="inferred from homology"/>
<dbReference type="Gene3D" id="3.30.1300.10">
    <property type="entry name" value="Pantoate-beta-alanine ligase, C-terminal domain"/>
    <property type="match status" value="1"/>
</dbReference>
<keyword evidence="8" id="KW-0963">Cytoplasm</keyword>
<keyword evidence="3 8" id="KW-0436">Ligase</keyword>
<dbReference type="InterPro" id="IPR003721">
    <property type="entry name" value="Pantoate_ligase"/>
</dbReference>
<dbReference type="SUPFAM" id="SSF52374">
    <property type="entry name" value="Nucleotidylyl transferase"/>
    <property type="match status" value="1"/>
</dbReference>
<feature type="binding site" evidence="8">
    <location>
        <begin position="148"/>
        <end position="151"/>
    </location>
    <ligand>
        <name>ATP</name>
        <dbReference type="ChEBI" id="CHEBI:30616"/>
    </ligand>
</feature>
<dbReference type="EMBL" id="FCNP01000049">
    <property type="protein sequence ID" value="CVI63629.1"/>
    <property type="molecule type" value="Genomic_DNA"/>
</dbReference>
<evidence type="ECO:0000256" key="6">
    <source>
        <dbReference type="ARBA" id="ARBA00022840"/>
    </source>
</evidence>
<evidence type="ECO:0000256" key="2">
    <source>
        <dbReference type="ARBA" id="ARBA00009256"/>
    </source>
</evidence>
<dbReference type="HAMAP" id="MF_00158">
    <property type="entry name" value="PanC"/>
    <property type="match status" value="1"/>
</dbReference>
<comment type="caution">
    <text evidence="8">Lacks conserved residue(s) required for the propagation of feature annotation.</text>
</comment>
<dbReference type="InterPro" id="IPR014729">
    <property type="entry name" value="Rossmann-like_a/b/a_fold"/>
</dbReference>
<dbReference type="InterPro" id="IPR042176">
    <property type="entry name" value="Pantoate_ligase_C"/>
</dbReference>
<feature type="binding site" evidence="8">
    <location>
        <begin position="185"/>
        <end position="188"/>
    </location>
    <ligand>
        <name>ATP</name>
        <dbReference type="ChEBI" id="CHEBI:30616"/>
    </ligand>
</feature>
<comment type="pathway">
    <text evidence="1 8">Cofactor biosynthesis; (R)-pantothenate biosynthesis; (R)-pantothenate from (R)-pantoate and beta-alanine: step 1/1.</text>
</comment>
<dbReference type="UniPathway" id="UPA00028">
    <property type="reaction ID" value="UER00005"/>
</dbReference>
<evidence type="ECO:0000256" key="7">
    <source>
        <dbReference type="ARBA" id="ARBA00048258"/>
    </source>
</evidence>
<dbReference type="Gene3D" id="3.40.50.620">
    <property type="entry name" value="HUPs"/>
    <property type="match status" value="1"/>
</dbReference>
<evidence type="ECO:0000256" key="8">
    <source>
        <dbReference type="HAMAP-Rule" id="MF_00158"/>
    </source>
</evidence>
<dbReference type="PANTHER" id="PTHR21299:SF1">
    <property type="entry name" value="PANTOATE--BETA-ALANINE LIGASE"/>
    <property type="match status" value="1"/>
</dbReference>
<dbReference type="GO" id="GO:0004592">
    <property type="term" value="F:pantoate-beta-alanine ligase activity"/>
    <property type="evidence" value="ECO:0007669"/>
    <property type="project" value="UniProtKB-UniRule"/>
</dbReference>
<comment type="miscellaneous">
    <text evidence="8">The reaction proceeds by a bi uni uni bi ping pong mechanism.</text>
</comment>
<dbReference type="EC" id="6.3.2.1" evidence="8"/>
<dbReference type="AlphaFoldDB" id="A0A1S7UA04"/>
<keyword evidence="6 8" id="KW-0067">ATP-binding</keyword>
<comment type="subcellular location">
    <subcellularLocation>
        <location evidence="8">Cytoplasm</location>
    </subcellularLocation>
</comment>
<evidence type="ECO:0000256" key="3">
    <source>
        <dbReference type="ARBA" id="ARBA00022598"/>
    </source>
</evidence>
<dbReference type="CDD" id="cd00560">
    <property type="entry name" value="PanC"/>
    <property type="match status" value="1"/>
</dbReference>
<feature type="active site" description="Proton donor" evidence="8">
    <location>
        <position position="33"/>
    </location>
</feature>
<evidence type="ECO:0000313" key="10">
    <source>
        <dbReference type="Proteomes" id="UP000192140"/>
    </source>
</evidence>
<dbReference type="RefSeq" id="WP_080855416.1">
    <property type="nucleotide sequence ID" value="NZ_LT009777.1"/>
</dbReference>
<comment type="caution">
    <text evidence="9">The sequence shown here is derived from an EMBL/GenBank/DDBJ whole genome shotgun (WGS) entry which is preliminary data.</text>
</comment>
<keyword evidence="4 8" id="KW-0566">Pantothenate biosynthesis</keyword>
<protein>
    <recommendedName>
        <fullName evidence="8">Pantothenate synthetase</fullName>
        <shortName evidence="8">PS</shortName>
        <ecNumber evidence="8">6.3.2.1</ecNumber>
    </recommendedName>
    <alternativeName>
        <fullName evidence="8">Pantoate--beta-alanine ligase</fullName>
    </alternativeName>
    <alternativeName>
        <fullName evidence="8">Pantoate-activating enzyme</fullName>
    </alternativeName>
</protein>
<comment type="function">
    <text evidence="8">Catalyzes the condensation of pantoate with beta-alanine in an ATP-dependent reaction via a pantoyl-adenylate intermediate.</text>
</comment>
<dbReference type="PANTHER" id="PTHR21299">
    <property type="entry name" value="CYTIDYLATE KINASE/PANTOATE-BETA-ALANINE LIGASE"/>
    <property type="match status" value="1"/>
</dbReference>
<comment type="similarity">
    <text evidence="2 8">Belongs to the pantothenate synthetase family.</text>
</comment>
<dbReference type="GO" id="GO:0005524">
    <property type="term" value="F:ATP binding"/>
    <property type="evidence" value="ECO:0007669"/>
    <property type="project" value="UniProtKB-KW"/>
</dbReference>
<name>A0A1S7UA04_9HYPH</name>
<evidence type="ECO:0000256" key="4">
    <source>
        <dbReference type="ARBA" id="ARBA00022655"/>
    </source>
</evidence>
<evidence type="ECO:0000256" key="5">
    <source>
        <dbReference type="ARBA" id="ARBA00022741"/>
    </source>
</evidence>
<feature type="binding site" evidence="8">
    <location>
        <position position="57"/>
    </location>
    <ligand>
        <name>beta-alanine</name>
        <dbReference type="ChEBI" id="CHEBI:57966"/>
    </ligand>
</feature>
<reference evidence="9" key="1">
    <citation type="submission" date="2016-01" db="EMBL/GenBank/DDBJ databases">
        <authorList>
            <person name="Regsiter A."/>
            <person name="william w."/>
        </authorList>
    </citation>
    <scope>NUCLEOTIDE SEQUENCE</scope>
    <source>
        <strain evidence="9">NCPPB 1641</strain>
    </source>
</reference>
<feature type="binding site" evidence="8">
    <location>
        <position position="154"/>
    </location>
    <ligand>
        <name>(R)-pantoate</name>
        <dbReference type="ChEBI" id="CHEBI:15980"/>
    </ligand>
</feature>
<sequence>MKIVHTISDLRETLAGKGRPAFVPTMGNLHEGHISLVHLANDLGDISVVSIFVNRLQFLPNEDFGTYPRTWDADCEALRGADCDVLFAPRESDLYPEPQLFKVQPDPEIADILEGQFRPGFFTGVCTVVMKLFSAVFATTGGGIAVFGKKDYQQLMIIRRMVTQFALPVEIVAGETHRASDGLAMSSRNGYLSASEREQASKLSDVLQRLAAVARSGEKSLEDFEAEAMRELQATGWTPDYTTVRRSHDLQSPTAAELGSAVPLVVLGAARLGATRLIDNIEL</sequence>
<dbReference type="NCBIfam" id="TIGR00018">
    <property type="entry name" value="panC"/>
    <property type="match status" value="1"/>
</dbReference>
<accession>A0A1S7UA04</accession>
<organism evidence="9 10">
    <name type="scientific">Agrobacterium deltaense NCPPB 1641</name>
    <dbReference type="NCBI Taxonomy" id="1183425"/>
    <lineage>
        <taxon>Bacteria</taxon>
        <taxon>Pseudomonadati</taxon>
        <taxon>Pseudomonadota</taxon>
        <taxon>Alphaproteobacteria</taxon>
        <taxon>Hyphomicrobiales</taxon>
        <taxon>Rhizobiaceae</taxon>
        <taxon>Rhizobium/Agrobacterium group</taxon>
        <taxon>Agrobacterium</taxon>
    </lineage>
</organism>
<gene>
    <name evidence="8 9" type="primary">panC</name>
    <name evidence="9" type="ORF">AGR7A_pAt20308</name>
</gene>
<feature type="binding site" evidence="8">
    <location>
        <begin position="26"/>
        <end position="33"/>
    </location>
    <ligand>
        <name>ATP</name>
        <dbReference type="ChEBI" id="CHEBI:30616"/>
    </ligand>
</feature>
<evidence type="ECO:0000256" key="1">
    <source>
        <dbReference type="ARBA" id="ARBA00004990"/>
    </source>
</evidence>
<keyword evidence="5 8" id="KW-0547">Nucleotide-binding</keyword>
<dbReference type="GO" id="GO:0005829">
    <property type="term" value="C:cytosol"/>
    <property type="evidence" value="ECO:0007669"/>
    <property type="project" value="TreeGrafter"/>
</dbReference>
<feature type="binding site" evidence="8">
    <location>
        <position position="57"/>
    </location>
    <ligand>
        <name>(R)-pantoate</name>
        <dbReference type="ChEBI" id="CHEBI:15980"/>
    </ligand>
</feature>